<evidence type="ECO:0000313" key="2">
    <source>
        <dbReference type="Proteomes" id="UP001165297"/>
    </source>
</evidence>
<proteinExistence type="predicted"/>
<protein>
    <submittedName>
        <fullName evidence="1">Uncharacterized protein</fullName>
    </submittedName>
</protein>
<reference evidence="1" key="1">
    <citation type="submission" date="2021-10" db="EMBL/GenBank/DDBJ databases">
        <authorList>
            <person name="Dean J.D."/>
            <person name="Kim M.K."/>
            <person name="Newey C.N."/>
            <person name="Stoker T.S."/>
            <person name="Thompson D.W."/>
            <person name="Grose J.H."/>
        </authorList>
    </citation>
    <scope>NUCLEOTIDE SEQUENCE</scope>
    <source>
        <strain evidence="1">BT635</strain>
    </source>
</reference>
<comment type="caution">
    <text evidence="1">The sequence shown here is derived from an EMBL/GenBank/DDBJ whole genome shotgun (WGS) entry which is preliminary data.</text>
</comment>
<name>A0ABS8AHZ1_9BACT</name>
<keyword evidence="2" id="KW-1185">Reference proteome</keyword>
<accession>A0ABS8AHZ1</accession>
<sequence>MADNTATFDPNGPMPIVELSMGGISYCKFHFLVQAPNTGTWIEINQGDNKQSLRKIVLDPTIFPPHEPKVNAIKEMTGWKFGWSITFFGFSDNSAEPYDFTLRITQNDNDVLNPPVTKQGSFDGPSKSFNGFCQLT</sequence>
<dbReference type="RefSeq" id="WP_226189697.1">
    <property type="nucleotide sequence ID" value="NZ_JAJADQ010000013.1"/>
</dbReference>
<dbReference type="Proteomes" id="UP001165297">
    <property type="component" value="Unassembled WGS sequence"/>
</dbReference>
<dbReference type="EMBL" id="JAJADQ010000013">
    <property type="protein sequence ID" value="MCB2380051.1"/>
    <property type="molecule type" value="Genomic_DNA"/>
</dbReference>
<organism evidence="1 2">
    <name type="scientific">Hymenobacter nitidus</name>
    <dbReference type="NCBI Taxonomy" id="2880929"/>
    <lineage>
        <taxon>Bacteria</taxon>
        <taxon>Pseudomonadati</taxon>
        <taxon>Bacteroidota</taxon>
        <taxon>Cytophagia</taxon>
        <taxon>Cytophagales</taxon>
        <taxon>Hymenobacteraceae</taxon>
        <taxon>Hymenobacter</taxon>
    </lineage>
</organism>
<evidence type="ECO:0000313" key="1">
    <source>
        <dbReference type="EMBL" id="MCB2380051.1"/>
    </source>
</evidence>
<gene>
    <name evidence="1" type="ORF">LGH70_20825</name>
</gene>